<sequence length="394" mass="45346">RDLETLLDIIPVPVFIKDRYFRYIGCSRSFCEYFGLSKEAVIGKSAFDLYPIEIAKRLLPKDQEMLECVHQVYKITTVSPVTDKEVTLEIQKKQMIRNGHFDGFVGVFIDMTESEKQELYLQNRINEEVKKNLQIQAAFQEEMIQNAKFSAIGQMAAGITHEINTPLTYVKGNFEMLLEDMEAFMPDSVRKQTMLKDAKTIQEGLERIESIIETMREASQKSREQKEPTNLFESVVSALILSFNRTKQVVAVRLNERLFTLQMPKNAYTFTCTVQKQRIEQVWIIIVNNALDELIKIDAFENRKFEITLREENGFAIVRFHDNAGGIDAKILPRIFEPFESSKESSGIGIGLNIARQIVLQNDGEIVAYNEGKGAVFEVRFALTKRSKRFYSDD</sequence>
<evidence type="ECO:0000256" key="1">
    <source>
        <dbReference type="ARBA" id="ARBA00000085"/>
    </source>
</evidence>
<dbReference type="PRINTS" id="PR00344">
    <property type="entry name" value="BCTRLSENSOR"/>
</dbReference>
<organism evidence="11 12">
    <name type="scientific">Sulfurospirillum cavolei</name>
    <dbReference type="NCBI Taxonomy" id="366522"/>
    <lineage>
        <taxon>Bacteria</taxon>
        <taxon>Pseudomonadati</taxon>
        <taxon>Campylobacterota</taxon>
        <taxon>Epsilonproteobacteria</taxon>
        <taxon>Campylobacterales</taxon>
        <taxon>Sulfurospirillaceae</taxon>
        <taxon>Sulfurospirillum</taxon>
    </lineage>
</organism>
<dbReference type="SMART" id="SM00091">
    <property type="entry name" value="PAS"/>
    <property type="match status" value="1"/>
</dbReference>
<evidence type="ECO:0000313" key="12">
    <source>
        <dbReference type="Proteomes" id="UP000231638"/>
    </source>
</evidence>
<dbReference type="CDD" id="cd00130">
    <property type="entry name" value="PAS"/>
    <property type="match status" value="1"/>
</dbReference>
<keyword evidence="8" id="KW-0902">Two-component regulatory system</keyword>
<dbReference type="Gene3D" id="3.30.450.20">
    <property type="entry name" value="PAS domain"/>
    <property type="match status" value="1"/>
</dbReference>
<dbReference type="Gene3D" id="1.10.287.130">
    <property type="match status" value="1"/>
</dbReference>
<evidence type="ECO:0000256" key="4">
    <source>
        <dbReference type="ARBA" id="ARBA00022679"/>
    </source>
</evidence>
<feature type="domain" description="PAS" evidence="10">
    <location>
        <begin position="1"/>
        <end position="67"/>
    </location>
</feature>
<dbReference type="EC" id="2.7.13.3" evidence="2"/>
<dbReference type="InterPro" id="IPR005467">
    <property type="entry name" value="His_kinase_dom"/>
</dbReference>
<dbReference type="InterPro" id="IPR003594">
    <property type="entry name" value="HATPase_dom"/>
</dbReference>
<proteinExistence type="predicted"/>
<keyword evidence="4" id="KW-0808">Transferase</keyword>
<evidence type="ECO:0000259" key="9">
    <source>
        <dbReference type="PROSITE" id="PS50109"/>
    </source>
</evidence>
<dbReference type="GO" id="GO:0005524">
    <property type="term" value="F:ATP binding"/>
    <property type="evidence" value="ECO:0007669"/>
    <property type="project" value="UniProtKB-KW"/>
</dbReference>
<protein>
    <recommendedName>
        <fullName evidence="2">histidine kinase</fullName>
        <ecNumber evidence="2">2.7.13.3</ecNumber>
    </recommendedName>
</protein>
<evidence type="ECO:0000256" key="7">
    <source>
        <dbReference type="ARBA" id="ARBA00022840"/>
    </source>
</evidence>
<dbReference type="CDD" id="cd00082">
    <property type="entry name" value="HisKA"/>
    <property type="match status" value="1"/>
</dbReference>
<dbReference type="Pfam" id="PF08448">
    <property type="entry name" value="PAS_4"/>
    <property type="match status" value="1"/>
</dbReference>
<dbReference type="PANTHER" id="PTHR43065">
    <property type="entry name" value="SENSOR HISTIDINE KINASE"/>
    <property type="match status" value="1"/>
</dbReference>
<dbReference type="PANTHER" id="PTHR43065:SF46">
    <property type="entry name" value="C4-DICARBOXYLATE TRANSPORT SENSOR PROTEIN DCTB"/>
    <property type="match status" value="1"/>
</dbReference>
<dbReference type="Proteomes" id="UP000231638">
    <property type="component" value="Unassembled WGS sequence"/>
</dbReference>
<dbReference type="SUPFAM" id="SSF47384">
    <property type="entry name" value="Homodimeric domain of signal transducing histidine kinase"/>
    <property type="match status" value="1"/>
</dbReference>
<dbReference type="InterPro" id="IPR036890">
    <property type="entry name" value="HATPase_C_sf"/>
</dbReference>
<dbReference type="InterPro" id="IPR013656">
    <property type="entry name" value="PAS_4"/>
</dbReference>
<dbReference type="PROSITE" id="PS50112">
    <property type="entry name" value="PAS"/>
    <property type="match status" value="1"/>
</dbReference>
<dbReference type="AlphaFoldDB" id="A0A2D3WDR4"/>
<dbReference type="Pfam" id="PF02518">
    <property type="entry name" value="HATPase_c"/>
    <property type="match status" value="1"/>
</dbReference>
<comment type="caution">
    <text evidence="11">The sequence shown here is derived from an EMBL/GenBank/DDBJ whole genome shotgun (WGS) entry which is preliminary data.</text>
</comment>
<dbReference type="GO" id="GO:0000155">
    <property type="term" value="F:phosphorelay sensor kinase activity"/>
    <property type="evidence" value="ECO:0007669"/>
    <property type="project" value="InterPro"/>
</dbReference>
<evidence type="ECO:0000256" key="6">
    <source>
        <dbReference type="ARBA" id="ARBA00022777"/>
    </source>
</evidence>
<dbReference type="InterPro" id="IPR036097">
    <property type="entry name" value="HisK_dim/P_sf"/>
</dbReference>
<dbReference type="Pfam" id="PF00512">
    <property type="entry name" value="HisKA"/>
    <property type="match status" value="1"/>
</dbReference>
<dbReference type="SMART" id="SM00388">
    <property type="entry name" value="HisKA"/>
    <property type="match status" value="1"/>
</dbReference>
<dbReference type="SUPFAM" id="SSF55785">
    <property type="entry name" value="PYP-like sensor domain (PAS domain)"/>
    <property type="match status" value="1"/>
</dbReference>
<dbReference type="STRING" id="366522.GCA_001548055_00386"/>
<evidence type="ECO:0000313" key="11">
    <source>
        <dbReference type="EMBL" id="DAB37220.1"/>
    </source>
</evidence>
<dbReference type="InterPro" id="IPR035965">
    <property type="entry name" value="PAS-like_dom_sf"/>
</dbReference>
<dbReference type="PROSITE" id="PS50109">
    <property type="entry name" value="HIS_KIN"/>
    <property type="match status" value="1"/>
</dbReference>
<accession>A0A2D3WDR4</accession>
<evidence type="ECO:0000256" key="5">
    <source>
        <dbReference type="ARBA" id="ARBA00022741"/>
    </source>
</evidence>
<dbReference type="Gene3D" id="3.30.565.10">
    <property type="entry name" value="Histidine kinase-like ATPase, C-terminal domain"/>
    <property type="match status" value="1"/>
</dbReference>
<dbReference type="InterPro" id="IPR003661">
    <property type="entry name" value="HisK_dim/P_dom"/>
</dbReference>
<name>A0A2D3WDR4_9BACT</name>
<keyword evidence="3" id="KW-0597">Phosphoprotein</keyword>
<dbReference type="InterPro" id="IPR000014">
    <property type="entry name" value="PAS"/>
</dbReference>
<keyword evidence="6 11" id="KW-0418">Kinase</keyword>
<keyword evidence="7" id="KW-0067">ATP-binding</keyword>
<comment type="catalytic activity">
    <reaction evidence="1">
        <text>ATP + protein L-histidine = ADP + protein N-phospho-L-histidine.</text>
        <dbReference type="EC" id="2.7.13.3"/>
    </reaction>
</comment>
<keyword evidence="5" id="KW-0547">Nucleotide-binding</keyword>
<evidence type="ECO:0000256" key="2">
    <source>
        <dbReference type="ARBA" id="ARBA00012438"/>
    </source>
</evidence>
<evidence type="ECO:0000259" key="10">
    <source>
        <dbReference type="PROSITE" id="PS50112"/>
    </source>
</evidence>
<dbReference type="InterPro" id="IPR004358">
    <property type="entry name" value="Sig_transdc_His_kin-like_C"/>
</dbReference>
<feature type="non-terminal residue" evidence="11">
    <location>
        <position position="1"/>
    </location>
</feature>
<evidence type="ECO:0000256" key="8">
    <source>
        <dbReference type="ARBA" id="ARBA00023012"/>
    </source>
</evidence>
<reference evidence="11 12" key="1">
    <citation type="journal article" date="2017" name="Front. Microbiol.">
        <title>Comparative Genomic Analysis of the Class Epsilonproteobacteria and Proposed Reclassification to Epsilonbacteraeota (phyl. nov.).</title>
        <authorList>
            <person name="Waite D.W."/>
            <person name="Vanwonterghem I."/>
            <person name="Rinke C."/>
            <person name="Parks D.H."/>
            <person name="Zhang Y."/>
            <person name="Takai K."/>
            <person name="Sievert S.M."/>
            <person name="Simon J."/>
            <person name="Campbell B.J."/>
            <person name="Hanson T.E."/>
            <person name="Woyke T."/>
            <person name="Klotz M.G."/>
            <person name="Hugenholtz P."/>
        </authorList>
    </citation>
    <scope>NUCLEOTIDE SEQUENCE [LARGE SCALE GENOMIC DNA]</scope>
    <source>
        <strain evidence="11">UBA11420</strain>
    </source>
</reference>
<dbReference type="NCBIfam" id="TIGR00229">
    <property type="entry name" value="sensory_box"/>
    <property type="match status" value="1"/>
</dbReference>
<feature type="domain" description="Histidine kinase" evidence="9">
    <location>
        <begin position="158"/>
        <end position="385"/>
    </location>
</feature>
<dbReference type="SUPFAM" id="SSF55874">
    <property type="entry name" value="ATPase domain of HSP90 chaperone/DNA topoisomerase II/histidine kinase"/>
    <property type="match status" value="1"/>
</dbReference>
<evidence type="ECO:0000256" key="3">
    <source>
        <dbReference type="ARBA" id="ARBA00022553"/>
    </source>
</evidence>
<dbReference type="SMART" id="SM00387">
    <property type="entry name" value="HATPase_c"/>
    <property type="match status" value="1"/>
</dbReference>
<gene>
    <name evidence="11" type="ORF">CFH80_00780</name>
</gene>
<dbReference type="EMBL" id="DLUG01000024">
    <property type="protein sequence ID" value="DAB37220.1"/>
    <property type="molecule type" value="Genomic_DNA"/>
</dbReference>